<organism evidence="1 2">
    <name type="scientific">Petralouisia muris</name>
    <dbReference type="NCBI Taxonomy" id="3032872"/>
    <lineage>
        <taxon>Bacteria</taxon>
        <taxon>Bacillati</taxon>
        <taxon>Bacillota</taxon>
        <taxon>Clostridia</taxon>
        <taxon>Lachnospirales</taxon>
        <taxon>Lachnospiraceae</taxon>
        <taxon>Petralouisia</taxon>
    </lineage>
</organism>
<sequence length="316" mass="35065">MRTTTKTVSNGKQSNTDTGLHNTLVYIRQHWQLYLIFLMPALLLTLIFKYAPMSGILIAFQDYNPFKGVSGSAWVGFKHFTRFLSSPDFMGYLANTLKLSVYSLLWGFPVPIILALLLNRIQSTAIKKKIQLVLYLPNFVSVIVLCGIVRIFLSVTGPVNLLLGSDINFMTMPEAFRSIYIISGIWQGAGWASIMYTASLSNASQELREAAIIDGANILQQIQTVEWPAIKDMVVIQFILQAGNIMSIGFEKAYALQTDLNLPASEIIATYVYRKGLIDGDYSFSTAVGLFNTVINVILLLVVNKIVAKMNDGQGL</sequence>
<keyword evidence="2" id="KW-1185">Reference proteome</keyword>
<comment type="caution">
    <text evidence="1">The sequence shown here is derived from an EMBL/GenBank/DDBJ whole genome shotgun (WGS) entry which is preliminary data.</text>
</comment>
<accession>A0AC61RTH9</accession>
<gene>
    <name evidence="1" type="ORF">E5329_16680</name>
</gene>
<name>A0AC61RTH9_9FIRM</name>
<evidence type="ECO:0000313" key="1">
    <source>
        <dbReference type="EMBL" id="TGY95115.1"/>
    </source>
</evidence>
<reference evidence="1" key="1">
    <citation type="submission" date="2019-04" db="EMBL/GenBank/DDBJ databases">
        <title>Microbes associate with the intestines of laboratory mice.</title>
        <authorList>
            <person name="Navarre W."/>
            <person name="Wong E."/>
            <person name="Huang K."/>
            <person name="Tropini C."/>
            <person name="Ng K."/>
            <person name="Yu B."/>
        </authorList>
    </citation>
    <scope>NUCLEOTIDE SEQUENCE</scope>
    <source>
        <strain evidence="1">NM01_1-7b</strain>
    </source>
</reference>
<dbReference type="EMBL" id="SRYA01000035">
    <property type="protein sequence ID" value="TGY95115.1"/>
    <property type="molecule type" value="Genomic_DNA"/>
</dbReference>
<dbReference type="Proteomes" id="UP000304953">
    <property type="component" value="Unassembled WGS sequence"/>
</dbReference>
<evidence type="ECO:0000313" key="2">
    <source>
        <dbReference type="Proteomes" id="UP000304953"/>
    </source>
</evidence>
<proteinExistence type="predicted"/>
<protein>
    <submittedName>
        <fullName evidence="1">Sugar ABC transporter permease</fullName>
    </submittedName>
</protein>